<evidence type="ECO:0000313" key="8">
    <source>
        <dbReference type="EMBL" id="WEX91766.1"/>
    </source>
</evidence>
<evidence type="ECO:0000256" key="4">
    <source>
        <dbReference type="ARBA" id="ARBA00022692"/>
    </source>
</evidence>
<dbReference type="InterPro" id="IPR005773">
    <property type="entry name" value="T3SS_YscR-like"/>
</dbReference>
<sequence>MNTGLPDPVAMIALIGAIAVIPFFAIIVTSYVKLVVVFGLIRNALGIQNIPPNMALNAVAILLSVYIMQPVAKNAYEAVSHKEIAFDDLRGLGDTISLAIEPLRDFILKNTSREERQFFANAARDLWSEGDAQAVTDSDFIISIPAFITSELADAFKIGFLLFLPFLVIDLLVSNILLAMGMMMVSPMTISLPLKLFLFVAVNGWQRLIHGLVLSYAGPS</sequence>
<dbReference type="NCBIfam" id="TIGR01102">
    <property type="entry name" value="yscR"/>
    <property type="match status" value="1"/>
</dbReference>
<feature type="transmembrane region" description="Helical" evidence="7">
    <location>
        <begin position="53"/>
        <end position="72"/>
    </location>
</feature>
<evidence type="ECO:0000256" key="2">
    <source>
        <dbReference type="ARBA" id="ARBA00006257"/>
    </source>
</evidence>
<feature type="transmembrane region" description="Helical" evidence="7">
    <location>
        <begin position="160"/>
        <end position="184"/>
    </location>
</feature>
<dbReference type="Pfam" id="PF00813">
    <property type="entry name" value="FliP"/>
    <property type="match status" value="1"/>
</dbReference>
<keyword evidence="8" id="KW-0614">Plasmid</keyword>
<dbReference type="NCBIfam" id="NF009438">
    <property type="entry name" value="PRK12797.1"/>
    <property type="match status" value="1"/>
</dbReference>
<evidence type="ECO:0000256" key="6">
    <source>
        <dbReference type="ARBA" id="ARBA00023136"/>
    </source>
</evidence>
<geneLocation type="plasmid" evidence="8 9">
    <name>unnamed</name>
</geneLocation>
<dbReference type="PROSITE" id="PS01061">
    <property type="entry name" value="FLIP_2"/>
    <property type="match status" value="1"/>
</dbReference>
<dbReference type="PROSITE" id="PS01060">
    <property type="entry name" value="FLIP_1"/>
    <property type="match status" value="1"/>
</dbReference>
<proteinExistence type="inferred from homology"/>
<dbReference type="Proteomes" id="UP001229355">
    <property type="component" value="Plasmid unnamed"/>
</dbReference>
<evidence type="ECO:0000256" key="3">
    <source>
        <dbReference type="ARBA" id="ARBA00022475"/>
    </source>
</evidence>
<keyword evidence="4 7" id="KW-0812">Transmembrane</keyword>
<keyword evidence="3 7" id="KW-1003">Cell membrane</keyword>
<comment type="similarity">
    <text evidence="2 7">Belongs to the FliP/MopC/SpaP family.</text>
</comment>
<gene>
    <name evidence="8" type="primary">sctR</name>
    <name evidence="8" type="ORF">PZN02_006083</name>
</gene>
<keyword evidence="5 7" id="KW-1133">Transmembrane helix</keyword>
<accession>A0ABY8DS91</accession>
<dbReference type="InterPro" id="IPR005838">
    <property type="entry name" value="T3SS_IM_P"/>
</dbReference>
<evidence type="ECO:0000313" key="9">
    <source>
        <dbReference type="Proteomes" id="UP001229355"/>
    </source>
</evidence>
<dbReference type="EMBL" id="CP120375">
    <property type="protein sequence ID" value="WEX91766.1"/>
    <property type="molecule type" value="Genomic_DNA"/>
</dbReference>
<protein>
    <submittedName>
        <fullName evidence="8">Type III secretion system export apparatus subunit SctR</fullName>
    </submittedName>
</protein>
<feature type="transmembrane region" description="Helical" evidence="7">
    <location>
        <begin position="12"/>
        <end position="41"/>
    </location>
</feature>
<dbReference type="RefSeq" id="WP_280663722.1">
    <property type="nucleotide sequence ID" value="NZ_CP120375.1"/>
</dbReference>
<dbReference type="PANTHER" id="PTHR30587:SF2">
    <property type="entry name" value="SURFACE PRESENTATION OF ANTIGENS PROTEIN SPAP"/>
    <property type="match status" value="1"/>
</dbReference>
<evidence type="ECO:0000256" key="5">
    <source>
        <dbReference type="ARBA" id="ARBA00022989"/>
    </source>
</evidence>
<comment type="subcellular location">
    <subcellularLocation>
        <location evidence="1">Cell membrane</location>
        <topology evidence="1">Multi-pass membrane protein</topology>
    </subcellularLocation>
</comment>
<reference evidence="8 9" key="1">
    <citation type="submission" date="2023-03" db="EMBL/GenBank/DDBJ databases">
        <authorList>
            <person name="Kaur S."/>
            <person name="Espinosa-Saiz D."/>
            <person name="Velazquez E."/>
            <person name="Menendez E."/>
            <person name="diCenzo G.C."/>
        </authorList>
    </citation>
    <scope>NUCLEOTIDE SEQUENCE [LARGE SCALE GENOMIC DNA]</scope>
    <source>
        <strain evidence="8 9">LMG 24692</strain>
        <plasmid evidence="8 9">unnamed</plasmid>
    </source>
</reference>
<organism evidence="8 9">
    <name type="scientific">Sinorhizobium garamanticum</name>
    <dbReference type="NCBI Taxonomy" id="680247"/>
    <lineage>
        <taxon>Bacteria</taxon>
        <taxon>Pseudomonadati</taxon>
        <taxon>Pseudomonadota</taxon>
        <taxon>Alphaproteobacteria</taxon>
        <taxon>Hyphomicrobiales</taxon>
        <taxon>Rhizobiaceae</taxon>
        <taxon>Sinorhizobium/Ensifer group</taxon>
        <taxon>Sinorhizobium</taxon>
    </lineage>
</organism>
<dbReference type="PRINTS" id="PR01302">
    <property type="entry name" value="TYPE3IMPPROT"/>
</dbReference>
<dbReference type="PANTHER" id="PTHR30587">
    <property type="entry name" value="FLAGELLAR BIOSYNTHETIC PROTEIN FLIP"/>
    <property type="match status" value="1"/>
</dbReference>
<evidence type="ECO:0000256" key="7">
    <source>
        <dbReference type="RuleBase" id="RU362070"/>
    </source>
</evidence>
<evidence type="ECO:0000256" key="1">
    <source>
        <dbReference type="ARBA" id="ARBA00004651"/>
    </source>
</evidence>
<keyword evidence="6 7" id="KW-0472">Membrane</keyword>
<comment type="caution">
    <text evidence="7">Lacks conserved residue(s) required for the propagation of feature annotation.</text>
</comment>
<keyword evidence="9" id="KW-1185">Reference proteome</keyword>
<name>A0ABY8DS91_9HYPH</name>